<name>A0A1I3Z2Y1_9PROT</name>
<feature type="binding site" evidence="5">
    <location>
        <position position="88"/>
    </location>
    <ligand>
        <name>Mg(2+)</name>
        <dbReference type="ChEBI" id="CHEBI:18420"/>
        <label>1</label>
        <note>catalytic</note>
    </ligand>
</feature>
<dbReference type="PROSITE" id="PS00629">
    <property type="entry name" value="IMP_1"/>
    <property type="match status" value="1"/>
</dbReference>
<dbReference type="EMBL" id="FOSQ01000002">
    <property type="protein sequence ID" value="SFK38367.1"/>
    <property type="molecule type" value="Genomic_DNA"/>
</dbReference>
<evidence type="ECO:0000313" key="6">
    <source>
        <dbReference type="EMBL" id="SFK38367.1"/>
    </source>
</evidence>
<dbReference type="GO" id="GO:0008934">
    <property type="term" value="F:inositol monophosphate 1-phosphatase activity"/>
    <property type="evidence" value="ECO:0007669"/>
    <property type="project" value="TreeGrafter"/>
</dbReference>
<feature type="binding site" evidence="5">
    <location>
        <position position="90"/>
    </location>
    <ligand>
        <name>Mg(2+)</name>
        <dbReference type="ChEBI" id="CHEBI:18420"/>
        <label>2</label>
    </ligand>
</feature>
<keyword evidence="3" id="KW-0378">Hydrolase</keyword>
<dbReference type="InterPro" id="IPR000760">
    <property type="entry name" value="Inositol_monophosphatase-like"/>
</dbReference>
<accession>A0A1I3Z2Y1</accession>
<dbReference type="InterPro" id="IPR020550">
    <property type="entry name" value="Inositol_monophosphatase_CS"/>
</dbReference>
<keyword evidence="4 5" id="KW-0460">Magnesium</keyword>
<dbReference type="GO" id="GO:0006020">
    <property type="term" value="P:inositol metabolic process"/>
    <property type="evidence" value="ECO:0007669"/>
    <property type="project" value="TreeGrafter"/>
</dbReference>
<dbReference type="Gene3D" id="3.30.540.10">
    <property type="entry name" value="Fructose-1,6-Bisphosphatase, subunit A, domain 1"/>
    <property type="match status" value="1"/>
</dbReference>
<feature type="binding site" evidence="5">
    <location>
        <position position="71"/>
    </location>
    <ligand>
        <name>Mg(2+)</name>
        <dbReference type="ChEBI" id="CHEBI:18420"/>
        <label>1</label>
        <note>catalytic</note>
    </ligand>
</feature>
<evidence type="ECO:0000256" key="1">
    <source>
        <dbReference type="ARBA" id="ARBA00009759"/>
    </source>
</evidence>
<dbReference type="InterPro" id="IPR020583">
    <property type="entry name" value="Inositol_monoP_metal-BS"/>
</dbReference>
<evidence type="ECO:0000256" key="4">
    <source>
        <dbReference type="ARBA" id="ARBA00022842"/>
    </source>
</evidence>
<dbReference type="GO" id="GO:0046854">
    <property type="term" value="P:phosphatidylinositol phosphate biosynthetic process"/>
    <property type="evidence" value="ECO:0007669"/>
    <property type="project" value="InterPro"/>
</dbReference>
<organism evidence="6 7">
    <name type="scientific">Falsiroseomonas stagni DSM 19981</name>
    <dbReference type="NCBI Taxonomy" id="1123062"/>
    <lineage>
        <taxon>Bacteria</taxon>
        <taxon>Pseudomonadati</taxon>
        <taxon>Pseudomonadota</taxon>
        <taxon>Alphaproteobacteria</taxon>
        <taxon>Acetobacterales</taxon>
        <taxon>Roseomonadaceae</taxon>
        <taxon>Falsiroseomonas</taxon>
    </lineage>
</organism>
<dbReference type="AlphaFoldDB" id="A0A1I3Z2Y1"/>
<comment type="similarity">
    <text evidence="1">Belongs to the inositol monophosphatase superfamily.</text>
</comment>
<evidence type="ECO:0000256" key="3">
    <source>
        <dbReference type="ARBA" id="ARBA00022801"/>
    </source>
</evidence>
<evidence type="ECO:0000256" key="5">
    <source>
        <dbReference type="PIRSR" id="PIRSR600760-2"/>
    </source>
</evidence>
<dbReference type="STRING" id="1123062.SAMN02745775_10293"/>
<sequence length="261" mass="26843">MNTRDLALRRDAAAAIARDAAQGAFLMRARGMGAASFKGAQDFLTEADGATERFIRDRLATIFPGEAVLGEEMGGGLGAVDGPLWIIDPIDGTSNFSRNGDRWCVSIGMALDGKAVVGAVARYVPSEVFAGAKGCGATLNGVPIKASAVDSMARATIEVGWSMRRPLAAFHQLSQSIMGMGAGLRVGGSGTLGLVEAANGRLEGYIEQHINSWDACAAVAIAREAGAWVNEFDSGDWLSSGNPVGIGAPALGPILAPLLGP</sequence>
<dbReference type="OrthoDB" id="9785695at2"/>
<proteinExistence type="inferred from homology"/>
<dbReference type="PANTHER" id="PTHR20854">
    <property type="entry name" value="INOSITOL MONOPHOSPHATASE"/>
    <property type="match status" value="1"/>
</dbReference>
<dbReference type="Pfam" id="PF00459">
    <property type="entry name" value="Inositol_P"/>
    <property type="match status" value="1"/>
</dbReference>
<evidence type="ECO:0000256" key="2">
    <source>
        <dbReference type="ARBA" id="ARBA00022723"/>
    </source>
</evidence>
<comment type="cofactor">
    <cofactor evidence="5">
        <name>Mg(2+)</name>
        <dbReference type="ChEBI" id="CHEBI:18420"/>
    </cofactor>
</comment>
<gene>
    <name evidence="6" type="ORF">SAMN02745775_10293</name>
</gene>
<dbReference type="PROSITE" id="PS00630">
    <property type="entry name" value="IMP_2"/>
    <property type="match status" value="1"/>
</dbReference>
<feature type="binding site" evidence="5">
    <location>
        <position position="91"/>
    </location>
    <ligand>
        <name>Mg(2+)</name>
        <dbReference type="ChEBI" id="CHEBI:18420"/>
        <label>1</label>
        <note>catalytic</note>
    </ligand>
</feature>
<feature type="binding site" evidence="5">
    <location>
        <position position="214"/>
    </location>
    <ligand>
        <name>Mg(2+)</name>
        <dbReference type="ChEBI" id="CHEBI:18420"/>
        <label>1</label>
        <note>catalytic</note>
    </ligand>
</feature>
<dbReference type="PRINTS" id="PR00377">
    <property type="entry name" value="IMPHPHTASES"/>
</dbReference>
<dbReference type="GO" id="GO:0046872">
    <property type="term" value="F:metal ion binding"/>
    <property type="evidence" value="ECO:0007669"/>
    <property type="project" value="UniProtKB-KW"/>
</dbReference>
<reference evidence="6 7" key="1">
    <citation type="submission" date="2016-10" db="EMBL/GenBank/DDBJ databases">
        <authorList>
            <person name="de Groot N.N."/>
        </authorList>
    </citation>
    <scope>NUCLEOTIDE SEQUENCE [LARGE SCALE GENOMIC DNA]</scope>
    <source>
        <strain evidence="6 7">DSM 19981</strain>
    </source>
</reference>
<evidence type="ECO:0000313" key="7">
    <source>
        <dbReference type="Proteomes" id="UP000199473"/>
    </source>
</evidence>
<dbReference type="SUPFAM" id="SSF56655">
    <property type="entry name" value="Carbohydrate phosphatase"/>
    <property type="match status" value="1"/>
</dbReference>
<dbReference type="PANTHER" id="PTHR20854:SF4">
    <property type="entry name" value="INOSITOL-1-MONOPHOSPHATASE-RELATED"/>
    <property type="match status" value="1"/>
</dbReference>
<dbReference type="Gene3D" id="3.40.190.80">
    <property type="match status" value="1"/>
</dbReference>
<dbReference type="GO" id="GO:0007165">
    <property type="term" value="P:signal transduction"/>
    <property type="evidence" value="ECO:0007669"/>
    <property type="project" value="TreeGrafter"/>
</dbReference>
<protein>
    <submittedName>
        <fullName evidence="6">Myo-inositol-1(Or 4)-monophosphatase</fullName>
    </submittedName>
</protein>
<dbReference type="Proteomes" id="UP000199473">
    <property type="component" value="Unassembled WGS sequence"/>
</dbReference>
<keyword evidence="7" id="KW-1185">Reference proteome</keyword>
<keyword evidence="2 5" id="KW-0479">Metal-binding</keyword>
<dbReference type="RefSeq" id="WP_092957869.1">
    <property type="nucleotide sequence ID" value="NZ_FOSQ01000002.1"/>
</dbReference>